<proteinExistence type="predicted"/>
<name>A0A376FP48_ENTAS</name>
<evidence type="ECO:0000313" key="2">
    <source>
        <dbReference type="Proteomes" id="UP000255163"/>
    </source>
</evidence>
<organism evidence="1 2">
    <name type="scientific">Enterobacter asburiae</name>
    <dbReference type="NCBI Taxonomy" id="61645"/>
    <lineage>
        <taxon>Bacteria</taxon>
        <taxon>Pseudomonadati</taxon>
        <taxon>Pseudomonadota</taxon>
        <taxon>Gammaproteobacteria</taxon>
        <taxon>Enterobacterales</taxon>
        <taxon>Enterobacteriaceae</taxon>
        <taxon>Enterobacter</taxon>
        <taxon>Enterobacter cloacae complex</taxon>
    </lineage>
</organism>
<dbReference type="Proteomes" id="UP000255163">
    <property type="component" value="Unassembled WGS sequence"/>
</dbReference>
<reference evidence="1 2" key="1">
    <citation type="submission" date="2018-06" db="EMBL/GenBank/DDBJ databases">
        <authorList>
            <consortium name="Pathogen Informatics"/>
            <person name="Doyle S."/>
        </authorList>
    </citation>
    <scope>NUCLEOTIDE SEQUENCE [LARGE SCALE GENOMIC DNA]</scope>
    <source>
        <strain evidence="1 2">NCTC12123</strain>
    </source>
</reference>
<dbReference type="AlphaFoldDB" id="A0A376FP48"/>
<gene>
    <name evidence="1" type="ORF">NCTC12123_06051</name>
</gene>
<dbReference type="EMBL" id="UFYI01000007">
    <property type="protein sequence ID" value="STD27310.1"/>
    <property type="molecule type" value="Genomic_DNA"/>
</dbReference>
<sequence length="85" mass="9942">MEGCVHASSNRIFVLLFIAAIQQNPKGYLCLHTDKFIAELQERHWHFSQADANSWIERYQPDFADKRQTEVRTDTGSLRNMGRVF</sequence>
<accession>A0A376FP48</accession>
<protein>
    <submittedName>
        <fullName evidence="1">Uncharacterized protein</fullName>
    </submittedName>
</protein>
<evidence type="ECO:0000313" key="1">
    <source>
        <dbReference type="EMBL" id="STD27310.1"/>
    </source>
</evidence>